<dbReference type="eggNOG" id="COG2329">
    <property type="taxonomic scope" value="Bacteria"/>
</dbReference>
<dbReference type="PROSITE" id="PS51725">
    <property type="entry name" value="ABM"/>
    <property type="match status" value="1"/>
</dbReference>
<sequence>MSVVKINAITIPDGAGQELEKRFAARKHMVDSEPGFEGFQLLRPTAGESRYFVVTQWASQTDFERWRDGRAKDAHANGGTREGGSDGGAHSANPTGDTEQPRTPVATGAELLEFEVVEF</sequence>
<feature type="domain" description="ABM" evidence="2">
    <location>
        <begin position="3"/>
        <end position="92"/>
    </location>
</feature>
<dbReference type="InterPro" id="IPR011008">
    <property type="entry name" value="Dimeric_a/b-barrel"/>
</dbReference>
<gene>
    <name evidence="3" type="ordered locus">Jden_0205</name>
</gene>
<dbReference type="OrthoDB" id="5518003at2"/>
<accession>C7QYN2</accession>
<dbReference type="STRING" id="471856.Jden_0205"/>
<protein>
    <submittedName>
        <fullName evidence="3">Antibiotic biosynthesis monooxygenase</fullName>
    </submittedName>
</protein>
<keyword evidence="3" id="KW-0560">Oxidoreductase</keyword>
<organism evidence="3 4">
    <name type="scientific">Jonesia denitrificans (strain ATCC 14870 / DSM 20603 / BCRC 15368 / CIP 55.134 / JCM 11481 / NBRC 15587 / NCTC 10816 / Prevot 55134)</name>
    <name type="common">Listeria denitrificans</name>
    <dbReference type="NCBI Taxonomy" id="471856"/>
    <lineage>
        <taxon>Bacteria</taxon>
        <taxon>Bacillati</taxon>
        <taxon>Actinomycetota</taxon>
        <taxon>Actinomycetes</taxon>
        <taxon>Micrococcales</taxon>
        <taxon>Jonesiaceae</taxon>
        <taxon>Jonesia</taxon>
    </lineage>
</organism>
<reference evidence="3 4" key="1">
    <citation type="journal article" date="2009" name="Stand. Genomic Sci.">
        <title>Complete genome sequence of Jonesia denitrificans type strain (Prevot 55134).</title>
        <authorList>
            <person name="Pukall R."/>
            <person name="Gehrich-Schroter G."/>
            <person name="Lapidus A."/>
            <person name="Nolan M."/>
            <person name="Glavina Del Rio T."/>
            <person name="Lucas S."/>
            <person name="Chen F."/>
            <person name="Tice H."/>
            <person name="Pitluck S."/>
            <person name="Cheng J.F."/>
            <person name="Copeland A."/>
            <person name="Saunders E."/>
            <person name="Brettin T."/>
            <person name="Detter J.C."/>
            <person name="Bruce D."/>
            <person name="Goodwin L."/>
            <person name="Pati A."/>
            <person name="Ivanova N."/>
            <person name="Mavromatis K."/>
            <person name="Ovchinnikova G."/>
            <person name="Chen A."/>
            <person name="Palaniappan K."/>
            <person name="Land M."/>
            <person name="Hauser L."/>
            <person name="Chang Y.J."/>
            <person name="Jeffries C.D."/>
            <person name="Chain P."/>
            <person name="Goker M."/>
            <person name="Bristow J."/>
            <person name="Eisen J.A."/>
            <person name="Markowitz V."/>
            <person name="Hugenholtz P."/>
            <person name="Kyrpides N.C."/>
            <person name="Klenk H.P."/>
            <person name="Han C."/>
        </authorList>
    </citation>
    <scope>NUCLEOTIDE SEQUENCE [LARGE SCALE GENOMIC DNA]</scope>
    <source>
        <strain evidence="4">ATCC 14870 / DSM 20603 / BCRC 15368 / CIP 55.134 / JCM 11481 / NBRC 15587 / NCTC 10816 / Prevot 55134</strain>
    </source>
</reference>
<dbReference type="Proteomes" id="UP000000628">
    <property type="component" value="Chromosome"/>
</dbReference>
<feature type="compositionally biased region" description="Basic and acidic residues" evidence="1">
    <location>
        <begin position="64"/>
        <end position="75"/>
    </location>
</feature>
<dbReference type="PANTHER" id="PTHR34474:SF2">
    <property type="entry name" value="SIGNAL TRANSDUCTION PROTEIN TRAP"/>
    <property type="match status" value="1"/>
</dbReference>
<dbReference type="KEGG" id="jde:Jden_0205"/>
<dbReference type="SUPFAM" id="SSF54909">
    <property type="entry name" value="Dimeric alpha+beta barrel"/>
    <property type="match status" value="1"/>
</dbReference>
<feature type="region of interest" description="Disordered" evidence="1">
    <location>
        <begin position="64"/>
        <end position="107"/>
    </location>
</feature>
<evidence type="ECO:0000256" key="1">
    <source>
        <dbReference type="SAM" id="MobiDB-lite"/>
    </source>
</evidence>
<dbReference type="InterPro" id="IPR007138">
    <property type="entry name" value="ABM_dom"/>
</dbReference>
<dbReference type="PANTHER" id="PTHR34474">
    <property type="entry name" value="SIGNAL TRANSDUCTION PROTEIN TRAP"/>
    <property type="match status" value="1"/>
</dbReference>
<keyword evidence="4" id="KW-1185">Reference proteome</keyword>
<evidence type="ECO:0000259" key="2">
    <source>
        <dbReference type="PROSITE" id="PS51725"/>
    </source>
</evidence>
<name>C7QYN2_JONDD</name>
<evidence type="ECO:0000313" key="3">
    <source>
        <dbReference type="EMBL" id="ACV07879.1"/>
    </source>
</evidence>
<dbReference type="EMBL" id="CP001706">
    <property type="protein sequence ID" value="ACV07879.1"/>
    <property type="molecule type" value="Genomic_DNA"/>
</dbReference>
<dbReference type="InterPro" id="IPR050404">
    <property type="entry name" value="Heme-degrading_MO"/>
</dbReference>
<dbReference type="Pfam" id="PF03992">
    <property type="entry name" value="ABM"/>
    <property type="match status" value="1"/>
</dbReference>
<dbReference type="GO" id="GO:0004497">
    <property type="term" value="F:monooxygenase activity"/>
    <property type="evidence" value="ECO:0007669"/>
    <property type="project" value="UniProtKB-KW"/>
</dbReference>
<evidence type="ECO:0000313" key="4">
    <source>
        <dbReference type="Proteomes" id="UP000000628"/>
    </source>
</evidence>
<dbReference type="RefSeq" id="WP_015770508.1">
    <property type="nucleotide sequence ID" value="NC_013174.1"/>
</dbReference>
<dbReference type="AlphaFoldDB" id="C7QYN2"/>
<dbReference type="HOGENOM" id="CLU_141544_1_0_11"/>
<proteinExistence type="predicted"/>
<dbReference type="Gene3D" id="3.30.70.100">
    <property type="match status" value="1"/>
</dbReference>
<keyword evidence="3" id="KW-0503">Monooxygenase</keyword>